<evidence type="ECO:0000313" key="12">
    <source>
        <dbReference type="Proteomes" id="UP001056012"/>
    </source>
</evidence>
<evidence type="ECO:0000256" key="3">
    <source>
        <dbReference type="ARBA" id="ARBA00022692"/>
    </source>
</evidence>
<feature type="transmembrane region" description="Helical" evidence="8">
    <location>
        <begin position="303"/>
        <end position="328"/>
    </location>
</feature>
<reference evidence="11" key="1">
    <citation type="submission" date="2021-12" db="EMBL/GenBank/DDBJ databases">
        <title>Curvularia clavata genome.</title>
        <authorList>
            <person name="Cao Y."/>
        </authorList>
    </citation>
    <scope>NUCLEOTIDE SEQUENCE</scope>
    <source>
        <strain evidence="11">Yc1106</strain>
    </source>
</reference>
<accession>A0A9Q8ZAH8</accession>
<evidence type="ECO:0000256" key="1">
    <source>
        <dbReference type="ARBA" id="ARBA00004370"/>
    </source>
</evidence>
<dbReference type="InterPro" id="IPR006593">
    <property type="entry name" value="Cyt_b561/ferric_Rdtase_TM"/>
</dbReference>
<evidence type="ECO:0000256" key="9">
    <source>
        <dbReference type="SAM" id="SignalP"/>
    </source>
</evidence>
<dbReference type="InterPro" id="IPR015920">
    <property type="entry name" value="Cellobiose_DH-like_cyt"/>
</dbReference>
<evidence type="ECO:0000256" key="8">
    <source>
        <dbReference type="SAM" id="Phobius"/>
    </source>
</evidence>
<feature type="transmembrane region" description="Helical" evidence="8">
    <location>
        <begin position="371"/>
        <end position="394"/>
    </location>
</feature>
<dbReference type="Gene3D" id="1.20.120.1770">
    <property type="match status" value="1"/>
</dbReference>
<feature type="compositionally biased region" description="Low complexity" evidence="7">
    <location>
        <begin position="213"/>
        <end position="235"/>
    </location>
</feature>
<dbReference type="InterPro" id="IPR005018">
    <property type="entry name" value="DOMON_domain"/>
</dbReference>
<dbReference type="Pfam" id="PF16010">
    <property type="entry name" value="CDH-cyt"/>
    <property type="match status" value="1"/>
</dbReference>
<dbReference type="CDD" id="cd09630">
    <property type="entry name" value="CDH_like_cytochrome"/>
    <property type="match status" value="1"/>
</dbReference>
<dbReference type="SUPFAM" id="SSF49344">
    <property type="entry name" value="CBD9-like"/>
    <property type="match status" value="1"/>
</dbReference>
<keyword evidence="9" id="KW-0732">Signal</keyword>
<dbReference type="PROSITE" id="PS51257">
    <property type="entry name" value="PROKAR_LIPOPROTEIN"/>
    <property type="match status" value="1"/>
</dbReference>
<feature type="signal peptide" evidence="9">
    <location>
        <begin position="1"/>
        <end position="21"/>
    </location>
</feature>
<dbReference type="Gene3D" id="2.60.40.1210">
    <property type="entry name" value="Cellobiose dehydrogenase, cytochrome domain"/>
    <property type="match status" value="1"/>
</dbReference>
<feature type="transmembrane region" description="Helical" evidence="8">
    <location>
        <begin position="340"/>
        <end position="359"/>
    </location>
</feature>
<dbReference type="PANTHER" id="PTHR47797:SF1">
    <property type="entry name" value="CYTOCHROME B561 DOMAIN-CONTAINING PROTEIN-RELATED"/>
    <property type="match status" value="1"/>
</dbReference>
<dbReference type="Proteomes" id="UP001056012">
    <property type="component" value="Chromosome 4"/>
</dbReference>
<evidence type="ECO:0000256" key="7">
    <source>
        <dbReference type="SAM" id="MobiDB-lite"/>
    </source>
</evidence>
<dbReference type="OrthoDB" id="19261at2759"/>
<dbReference type="CDD" id="cd08760">
    <property type="entry name" value="Cyt_b561_FRRS1_like"/>
    <property type="match status" value="1"/>
</dbReference>
<feature type="transmembrane region" description="Helical" evidence="8">
    <location>
        <begin position="406"/>
        <end position="429"/>
    </location>
</feature>
<keyword evidence="2" id="KW-0813">Transport</keyword>
<dbReference type="SMART" id="SM00665">
    <property type="entry name" value="B561"/>
    <property type="match status" value="1"/>
</dbReference>
<feature type="transmembrane region" description="Helical" evidence="8">
    <location>
        <begin position="441"/>
        <end position="460"/>
    </location>
</feature>
<evidence type="ECO:0000256" key="6">
    <source>
        <dbReference type="ARBA" id="ARBA00023136"/>
    </source>
</evidence>
<dbReference type="SMART" id="SM00664">
    <property type="entry name" value="DoH"/>
    <property type="match status" value="1"/>
</dbReference>
<dbReference type="PROSITE" id="PS50939">
    <property type="entry name" value="CYTOCHROME_B561"/>
    <property type="match status" value="1"/>
</dbReference>
<evidence type="ECO:0000259" key="10">
    <source>
        <dbReference type="PROSITE" id="PS50939"/>
    </source>
</evidence>
<evidence type="ECO:0000256" key="4">
    <source>
        <dbReference type="ARBA" id="ARBA00022982"/>
    </source>
</evidence>
<keyword evidence="5 8" id="KW-1133">Transmembrane helix</keyword>
<dbReference type="AlphaFoldDB" id="A0A9Q8ZAH8"/>
<keyword evidence="6 8" id="KW-0472">Membrane</keyword>
<dbReference type="GO" id="GO:0016020">
    <property type="term" value="C:membrane"/>
    <property type="evidence" value="ECO:0007669"/>
    <property type="project" value="UniProtKB-SubCell"/>
</dbReference>
<evidence type="ECO:0000256" key="2">
    <source>
        <dbReference type="ARBA" id="ARBA00022448"/>
    </source>
</evidence>
<proteinExistence type="predicted"/>
<feature type="domain" description="Cytochrome b561" evidence="10">
    <location>
        <begin position="272"/>
        <end position="463"/>
    </location>
</feature>
<protein>
    <submittedName>
        <fullName evidence="11">CBD9-like protein</fullName>
    </submittedName>
</protein>
<dbReference type="PANTHER" id="PTHR47797">
    <property type="entry name" value="DEHYDROGENASE, PUTATIVE (AFU_ORTHOLOGUE AFUA_8G05805)-RELATED"/>
    <property type="match status" value="1"/>
</dbReference>
<dbReference type="VEuPathDB" id="FungiDB:yc1106_05950"/>
<sequence>MRGSTPTSALGLLALASYASAQVSSSCPSQQVCFKLNIPQNTASSGTGDIFFQISAPSSYEWVALGQGRGMANSNMFIVYTSGSGNNVTLSPRITTSHNPPNPNSQPQVTLLEGSGVSNGVMTANVKCSNCNSWSGGTMDFKASSGNWIYGYQTSGGPKNSDDTSAQISQHSSEGAFSWDFAQAKGGSSVNPLISSTPTTSGGTGTASCRPRTSSAASTASTASSTAAASSSSTDNDNDNDDDSNTPQYGPPGSQFTGRPSVKRQAELPYCDELPNGGAANGNSNTFNPITATGSLKNRREMLIAHGVLAALAFVIFFPVGGIAIRLVSMSGIAWLHGAFQIFGYAVYIAGAGLGIYLAKNLNLLNTHHPIIGLVLLAVLFFQPALGWIHHLFFVKTQGRTFWSHAHIWVGRLAITLGIINGGLGLRLADRANLSSRAGQIAYGVVAGLMWLAWVGAIVIGERRRNRAAPVAETPKMAEERASDSDGAGHYAPRRQ</sequence>
<feature type="region of interest" description="Disordered" evidence="7">
    <location>
        <begin position="469"/>
        <end position="496"/>
    </location>
</feature>
<name>A0A9Q8ZAH8_CURCL</name>
<evidence type="ECO:0000256" key="5">
    <source>
        <dbReference type="ARBA" id="ARBA00022989"/>
    </source>
</evidence>
<gene>
    <name evidence="11" type="ORF">yc1106_05950</name>
</gene>
<organism evidence="11 12">
    <name type="scientific">Curvularia clavata</name>
    <dbReference type="NCBI Taxonomy" id="95742"/>
    <lineage>
        <taxon>Eukaryota</taxon>
        <taxon>Fungi</taxon>
        <taxon>Dikarya</taxon>
        <taxon>Ascomycota</taxon>
        <taxon>Pezizomycotina</taxon>
        <taxon>Dothideomycetes</taxon>
        <taxon>Pleosporomycetidae</taxon>
        <taxon>Pleosporales</taxon>
        <taxon>Pleosporineae</taxon>
        <taxon>Pleosporaceae</taxon>
        <taxon>Curvularia</taxon>
    </lineage>
</organism>
<evidence type="ECO:0000313" key="11">
    <source>
        <dbReference type="EMBL" id="USP78676.1"/>
    </source>
</evidence>
<keyword evidence="12" id="KW-1185">Reference proteome</keyword>
<feature type="region of interest" description="Disordered" evidence="7">
    <location>
        <begin position="187"/>
        <end position="261"/>
    </location>
</feature>
<keyword evidence="4" id="KW-0249">Electron transport</keyword>
<dbReference type="EMBL" id="CP089277">
    <property type="protein sequence ID" value="USP78676.1"/>
    <property type="molecule type" value="Genomic_DNA"/>
</dbReference>
<keyword evidence="3 8" id="KW-0812">Transmembrane</keyword>
<feature type="chain" id="PRO_5040130510" evidence="9">
    <location>
        <begin position="22"/>
        <end position="496"/>
    </location>
</feature>
<comment type="subcellular location">
    <subcellularLocation>
        <location evidence="1">Membrane</location>
    </subcellularLocation>
</comment>